<evidence type="ECO:0000313" key="2">
    <source>
        <dbReference type="Proteomes" id="UP001501791"/>
    </source>
</evidence>
<protein>
    <submittedName>
        <fullName evidence="1">Uncharacterized protein</fullName>
    </submittedName>
</protein>
<comment type="caution">
    <text evidence="1">The sequence shown here is derived from an EMBL/GenBank/DDBJ whole genome shotgun (WGS) entry which is preliminary data.</text>
</comment>
<evidence type="ECO:0000313" key="1">
    <source>
        <dbReference type="EMBL" id="GAA1530618.1"/>
    </source>
</evidence>
<reference evidence="2" key="1">
    <citation type="journal article" date="2019" name="Int. J. Syst. Evol. Microbiol.">
        <title>The Global Catalogue of Microorganisms (GCM) 10K type strain sequencing project: providing services to taxonomists for standard genome sequencing and annotation.</title>
        <authorList>
            <consortium name="The Broad Institute Genomics Platform"/>
            <consortium name="The Broad Institute Genome Sequencing Center for Infectious Disease"/>
            <person name="Wu L."/>
            <person name="Ma J."/>
        </authorList>
    </citation>
    <scope>NUCLEOTIDE SEQUENCE [LARGE SCALE GENOMIC DNA]</scope>
    <source>
        <strain evidence="2">JCM 13319</strain>
    </source>
</reference>
<dbReference type="Proteomes" id="UP001501791">
    <property type="component" value="Unassembled WGS sequence"/>
</dbReference>
<sequence length="56" mass="6186">MASASSVITSYTPNGARRFLLSMLTRPSFHTHVRPFLRERNMSALPLLTKPVGDGV</sequence>
<gene>
    <name evidence="1" type="ORF">GCM10009691_03140</name>
</gene>
<name>A0ABN2B116_9MICO</name>
<accession>A0ABN2B116</accession>
<dbReference type="EMBL" id="BAAALY010000002">
    <property type="protein sequence ID" value="GAA1530618.1"/>
    <property type="molecule type" value="Genomic_DNA"/>
</dbReference>
<proteinExistence type="predicted"/>
<keyword evidence="2" id="KW-1185">Reference proteome</keyword>
<organism evidence="1 2">
    <name type="scientific">Brevibacterium picturae</name>
    <dbReference type="NCBI Taxonomy" id="260553"/>
    <lineage>
        <taxon>Bacteria</taxon>
        <taxon>Bacillati</taxon>
        <taxon>Actinomycetota</taxon>
        <taxon>Actinomycetes</taxon>
        <taxon>Micrococcales</taxon>
        <taxon>Brevibacteriaceae</taxon>
        <taxon>Brevibacterium</taxon>
    </lineage>
</organism>